<evidence type="ECO:0000256" key="10">
    <source>
        <dbReference type="ARBA" id="ARBA00022679"/>
    </source>
</evidence>
<evidence type="ECO:0000256" key="8">
    <source>
        <dbReference type="ARBA" id="ARBA00022475"/>
    </source>
</evidence>
<evidence type="ECO:0000256" key="17">
    <source>
        <dbReference type="ARBA" id="ARBA00023264"/>
    </source>
</evidence>
<evidence type="ECO:0000256" key="9">
    <source>
        <dbReference type="ARBA" id="ARBA00022516"/>
    </source>
</evidence>
<dbReference type="OrthoDB" id="9799199at2"/>
<feature type="transmembrane region" description="Helical" evidence="19">
    <location>
        <begin position="115"/>
        <end position="133"/>
    </location>
</feature>
<feature type="transmembrane region" description="Helical" evidence="19">
    <location>
        <begin position="140"/>
        <end position="160"/>
    </location>
</feature>
<evidence type="ECO:0000256" key="2">
    <source>
        <dbReference type="ARBA" id="ARBA00004651"/>
    </source>
</evidence>
<dbReference type="AlphaFoldDB" id="A0A0R3LRG5"/>
<proteinExistence type="inferred from homology"/>
<evidence type="ECO:0000256" key="11">
    <source>
        <dbReference type="ARBA" id="ARBA00022692"/>
    </source>
</evidence>
<evidence type="ECO:0000313" key="21">
    <source>
        <dbReference type="Proteomes" id="UP000050863"/>
    </source>
</evidence>
<dbReference type="Pfam" id="PF01148">
    <property type="entry name" value="CTP_transf_1"/>
    <property type="match status" value="1"/>
</dbReference>
<keyword evidence="11 18" id="KW-0812">Transmembrane</keyword>
<keyword evidence="15 19" id="KW-0472">Membrane</keyword>
<dbReference type="EC" id="2.7.7.41" evidence="6 18"/>
<dbReference type="GO" id="GO:0016024">
    <property type="term" value="P:CDP-diacylglycerol biosynthetic process"/>
    <property type="evidence" value="ECO:0007669"/>
    <property type="project" value="UniProtKB-UniPathway"/>
</dbReference>
<keyword evidence="16" id="KW-0594">Phospholipid biosynthesis</keyword>
<dbReference type="GO" id="GO:0004605">
    <property type="term" value="F:phosphatidate cytidylyltransferase activity"/>
    <property type="evidence" value="ECO:0007669"/>
    <property type="project" value="UniProtKB-EC"/>
</dbReference>
<feature type="transmembrane region" description="Helical" evidence="19">
    <location>
        <begin position="23"/>
        <end position="53"/>
    </location>
</feature>
<comment type="catalytic activity">
    <reaction evidence="1 18">
        <text>a 1,2-diacyl-sn-glycero-3-phosphate + CTP + H(+) = a CDP-1,2-diacyl-sn-glycerol + diphosphate</text>
        <dbReference type="Rhea" id="RHEA:16229"/>
        <dbReference type="ChEBI" id="CHEBI:15378"/>
        <dbReference type="ChEBI" id="CHEBI:33019"/>
        <dbReference type="ChEBI" id="CHEBI:37563"/>
        <dbReference type="ChEBI" id="CHEBI:58332"/>
        <dbReference type="ChEBI" id="CHEBI:58608"/>
        <dbReference type="EC" id="2.7.7.41"/>
    </reaction>
</comment>
<evidence type="ECO:0000256" key="7">
    <source>
        <dbReference type="ARBA" id="ARBA00019373"/>
    </source>
</evidence>
<keyword evidence="21" id="KW-1185">Reference proteome</keyword>
<name>A0A0R3LRG5_9BRAD</name>
<dbReference type="PROSITE" id="PS01315">
    <property type="entry name" value="CDS"/>
    <property type="match status" value="1"/>
</dbReference>
<evidence type="ECO:0000256" key="18">
    <source>
        <dbReference type="RuleBase" id="RU003938"/>
    </source>
</evidence>
<reference evidence="20 21" key="1">
    <citation type="submission" date="2014-03" db="EMBL/GenBank/DDBJ databases">
        <title>Bradyrhizobium valentinum sp. nov., isolated from effective nodules of Lupinus mariae-josephae, a lupine endemic of basic-lime soils in Eastern Spain.</title>
        <authorList>
            <person name="Duran D."/>
            <person name="Rey L."/>
            <person name="Navarro A."/>
            <person name="Busquets A."/>
            <person name="Imperial J."/>
            <person name="Ruiz-Argueso T."/>
        </authorList>
    </citation>
    <scope>NUCLEOTIDE SEQUENCE [LARGE SCALE GENOMIC DNA]</scope>
    <source>
        <strain evidence="20 21">PAC68</strain>
    </source>
</reference>
<evidence type="ECO:0000256" key="19">
    <source>
        <dbReference type="SAM" id="Phobius"/>
    </source>
</evidence>
<evidence type="ECO:0000256" key="15">
    <source>
        <dbReference type="ARBA" id="ARBA00023136"/>
    </source>
</evidence>
<keyword evidence="14" id="KW-0443">Lipid metabolism</keyword>
<dbReference type="GO" id="GO:0005886">
    <property type="term" value="C:plasma membrane"/>
    <property type="evidence" value="ECO:0007669"/>
    <property type="project" value="UniProtKB-SubCell"/>
</dbReference>
<evidence type="ECO:0000256" key="3">
    <source>
        <dbReference type="ARBA" id="ARBA00005119"/>
    </source>
</evidence>
<organism evidence="20 21">
    <name type="scientific">Bradyrhizobium jicamae</name>
    <dbReference type="NCBI Taxonomy" id="280332"/>
    <lineage>
        <taxon>Bacteria</taxon>
        <taxon>Pseudomonadati</taxon>
        <taxon>Pseudomonadota</taxon>
        <taxon>Alphaproteobacteria</taxon>
        <taxon>Hyphomicrobiales</taxon>
        <taxon>Nitrobacteraceae</taxon>
        <taxon>Bradyrhizobium</taxon>
    </lineage>
</organism>
<evidence type="ECO:0000256" key="14">
    <source>
        <dbReference type="ARBA" id="ARBA00023098"/>
    </source>
</evidence>
<evidence type="ECO:0000256" key="16">
    <source>
        <dbReference type="ARBA" id="ARBA00023209"/>
    </source>
</evidence>
<evidence type="ECO:0000256" key="4">
    <source>
        <dbReference type="ARBA" id="ARBA00005189"/>
    </source>
</evidence>
<evidence type="ECO:0000313" key="20">
    <source>
        <dbReference type="EMBL" id="KRR08319.1"/>
    </source>
</evidence>
<keyword evidence="17" id="KW-1208">Phospholipid metabolism</keyword>
<dbReference type="Proteomes" id="UP000050863">
    <property type="component" value="Unassembled WGS sequence"/>
</dbReference>
<keyword evidence="9" id="KW-0444">Lipid biosynthesis</keyword>
<dbReference type="PANTHER" id="PTHR46382">
    <property type="entry name" value="PHOSPHATIDATE CYTIDYLYLTRANSFERASE"/>
    <property type="match status" value="1"/>
</dbReference>
<dbReference type="InterPro" id="IPR000374">
    <property type="entry name" value="PC_trans"/>
</dbReference>
<keyword evidence="10 18" id="KW-0808">Transferase</keyword>
<protein>
    <recommendedName>
        <fullName evidence="7 18">Phosphatidate cytidylyltransferase</fullName>
        <ecNumber evidence="6 18">2.7.7.41</ecNumber>
    </recommendedName>
</protein>
<feature type="transmembrane region" description="Helical" evidence="19">
    <location>
        <begin position="59"/>
        <end position="86"/>
    </location>
</feature>
<sequence>MTEPEAAPAAASRPDSRNLVMRIAAAVVLIPLAVAIAYAGGFLWATLVTLAAIGLFVEWLAIVGLAGAMRVIVPGVAALAIAGLCFAFGRLDAALIVLAVGFVAVVAIAPERRSWAAAGFLYAAAAEIASVLVRLDPVKGFAALMFVLLIVWVTDSGGYFAGRGIGGPKLWPRVSPKKTWAGAIGGFAASLAVAISFAVLDLGRMGPLLMLAAVLSVVSQLGDLFESAVKRRFGVKDSSHIIPGHGGLMDRLDGFVAAVIVAAVFGFLRGGADGVGRGLMVW</sequence>
<comment type="pathway">
    <text evidence="3 18">Phospholipid metabolism; CDP-diacylglycerol biosynthesis; CDP-diacylglycerol from sn-glycerol 3-phosphate: step 3/3.</text>
</comment>
<dbReference type="PANTHER" id="PTHR46382:SF1">
    <property type="entry name" value="PHOSPHATIDATE CYTIDYLYLTRANSFERASE"/>
    <property type="match status" value="1"/>
</dbReference>
<gene>
    <name evidence="20" type="ORF">CQ12_36720</name>
</gene>
<keyword evidence="12 18" id="KW-0548">Nucleotidyltransferase</keyword>
<comment type="subcellular location">
    <subcellularLocation>
        <location evidence="2">Cell membrane</location>
        <topology evidence="2">Multi-pass membrane protein</topology>
    </subcellularLocation>
</comment>
<dbReference type="UniPathway" id="UPA00557">
    <property type="reaction ID" value="UER00614"/>
</dbReference>
<keyword evidence="13 19" id="KW-1133">Transmembrane helix</keyword>
<comment type="pathway">
    <text evidence="4">Lipid metabolism.</text>
</comment>
<evidence type="ECO:0000256" key="6">
    <source>
        <dbReference type="ARBA" id="ARBA00012487"/>
    </source>
</evidence>
<dbReference type="EMBL" id="LLXZ01000088">
    <property type="protein sequence ID" value="KRR08319.1"/>
    <property type="molecule type" value="Genomic_DNA"/>
</dbReference>
<feature type="transmembrane region" description="Helical" evidence="19">
    <location>
        <begin position="254"/>
        <end position="272"/>
    </location>
</feature>
<evidence type="ECO:0000256" key="12">
    <source>
        <dbReference type="ARBA" id="ARBA00022695"/>
    </source>
</evidence>
<feature type="transmembrane region" description="Helical" evidence="19">
    <location>
        <begin position="93"/>
        <end position="109"/>
    </location>
</feature>
<evidence type="ECO:0000256" key="5">
    <source>
        <dbReference type="ARBA" id="ARBA00010185"/>
    </source>
</evidence>
<comment type="caution">
    <text evidence="20">The sequence shown here is derived from an EMBL/GenBank/DDBJ whole genome shotgun (WGS) entry which is preliminary data.</text>
</comment>
<comment type="similarity">
    <text evidence="5 18">Belongs to the CDS family.</text>
</comment>
<evidence type="ECO:0000256" key="1">
    <source>
        <dbReference type="ARBA" id="ARBA00001698"/>
    </source>
</evidence>
<dbReference type="STRING" id="280332.CQ12_36720"/>
<accession>A0A0R3LRG5</accession>
<dbReference type="RefSeq" id="WP_057835913.1">
    <property type="nucleotide sequence ID" value="NZ_LLXZ01000088.1"/>
</dbReference>
<feature type="transmembrane region" description="Helical" evidence="19">
    <location>
        <begin position="180"/>
        <end position="200"/>
    </location>
</feature>
<keyword evidence="8" id="KW-1003">Cell membrane</keyword>
<evidence type="ECO:0000256" key="13">
    <source>
        <dbReference type="ARBA" id="ARBA00022989"/>
    </source>
</evidence>